<comment type="caution">
    <text evidence="1">The sequence shown here is derived from an EMBL/GenBank/DDBJ whole genome shotgun (WGS) entry which is preliminary data.</text>
</comment>
<evidence type="ECO:0000313" key="2">
    <source>
        <dbReference type="Proteomes" id="UP001482620"/>
    </source>
</evidence>
<reference evidence="1 2" key="1">
    <citation type="submission" date="2021-06" db="EMBL/GenBank/DDBJ databases">
        <authorList>
            <person name="Palmer J.M."/>
        </authorList>
    </citation>
    <scope>NUCLEOTIDE SEQUENCE [LARGE SCALE GENOMIC DNA]</scope>
    <source>
        <strain evidence="2">if_2019</strain>
        <tissue evidence="1">Muscle</tissue>
    </source>
</reference>
<dbReference type="EMBL" id="JAHRIQ010053028">
    <property type="protein sequence ID" value="MEQ2238651.1"/>
    <property type="molecule type" value="Genomic_DNA"/>
</dbReference>
<protein>
    <submittedName>
        <fullName evidence="1">Uncharacterized protein</fullName>
    </submittedName>
</protein>
<evidence type="ECO:0000313" key="1">
    <source>
        <dbReference type="EMBL" id="MEQ2238651.1"/>
    </source>
</evidence>
<sequence length="127" mass="15017">MNVFNDGWLILKDHLSNWRYVLTLFSRSWVLTVTRLTPEAASKAHRRTRYRWVSMSDLYQQDKKHKVKDTTSAIQFVPVGAYQAKCKDSMGFIIIPAHIYMLRYKIWTQVPVRMPNTTIKRQNIAVE</sequence>
<proteinExistence type="predicted"/>
<accession>A0ABV0U0T0</accession>
<organism evidence="1 2">
    <name type="scientific">Ilyodon furcidens</name>
    <name type="common">goldbreast splitfin</name>
    <dbReference type="NCBI Taxonomy" id="33524"/>
    <lineage>
        <taxon>Eukaryota</taxon>
        <taxon>Metazoa</taxon>
        <taxon>Chordata</taxon>
        <taxon>Craniata</taxon>
        <taxon>Vertebrata</taxon>
        <taxon>Euteleostomi</taxon>
        <taxon>Actinopterygii</taxon>
        <taxon>Neopterygii</taxon>
        <taxon>Teleostei</taxon>
        <taxon>Neoteleostei</taxon>
        <taxon>Acanthomorphata</taxon>
        <taxon>Ovalentaria</taxon>
        <taxon>Atherinomorphae</taxon>
        <taxon>Cyprinodontiformes</taxon>
        <taxon>Goodeidae</taxon>
        <taxon>Ilyodon</taxon>
    </lineage>
</organism>
<gene>
    <name evidence="1" type="ORF">ILYODFUR_035330</name>
</gene>
<dbReference type="Proteomes" id="UP001482620">
    <property type="component" value="Unassembled WGS sequence"/>
</dbReference>
<keyword evidence="2" id="KW-1185">Reference proteome</keyword>
<name>A0ABV0U0T0_9TELE</name>